<dbReference type="EMBL" id="JAIXNE010000001">
    <property type="protein sequence ID" value="MCA6073481.1"/>
    <property type="molecule type" value="Genomic_DNA"/>
</dbReference>
<dbReference type="InterPro" id="IPR036390">
    <property type="entry name" value="WH_DNA-bd_sf"/>
</dbReference>
<dbReference type="Gene3D" id="1.10.10.10">
    <property type="entry name" value="Winged helix-like DNA-binding domain superfamily/Winged helix DNA-binding domain"/>
    <property type="match status" value="1"/>
</dbReference>
<dbReference type="SUPFAM" id="SSF46785">
    <property type="entry name" value="Winged helix' DNA-binding domain"/>
    <property type="match status" value="1"/>
</dbReference>
<dbReference type="RefSeq" id="WP_225696597.1">
    <property type="nucleotide sequence ID" value="NZ_JAIXNE010000001.1"/>
</dbReference>
<dbReference type="Proteomes" id="UP001139409">
    <property type="component" value="Unassembled WGS sequence"/>
</dbReference>
<proteinExistence type="predicted"/>
<evidence type="ECO:0000259" key="1">
    <source>
        <dbReference type="PROSITE" id="PS50987"/>
    </source>
</evidence>
<dbReference type="PANTHER" id="PTHR37318">
    <property type="entry name" value="BSL7504 PROTEIN"/>
    <property type="match status" value="1"/>
</dbReference>
<dbReference type="Pfam" id="PF13601">
    <property type="entry name" value="HTH_34"/>
    <property type="match status" value="1"/>
</dbReference>
<sequence length="96" mass="11198">MKNILKDLNKAFENKVRLGIMSALTVNDQLDFTALRELLDVTDGNLASHLKYLERENFVEYRKEFLDRKPNTRYSITPSGKEAFVKHIEAIEKLLK</sequence>
<evidence type="ECO:0000313" key="2">
    <source>
        <dbReference type="EMBL" id="MCA6073481.1"/>
    </source>
</evidence>
<dbReference type="CDD" id="cd00090">
    <property type="entry name" value="HTH_ARSR"/>
    <property type="match status" value="1"/>
</dbReference>
<reference evidence="2" key="1">
    <citation type="submission" date="2021-09" db="EMBL/GenBank/DDBJ databases">
        <title>Fulvivirga sp. isolated from coastal sediment.</title>
        <authorList>
            <person name="Yu H."/>
        </authorList>
    </citation>
    <scope>NUCLEOTIDE SEQUENCE</scope>
    <source>
        <strain evidence="2">1062</strain>
    </source>
</reference>
<dbReference type="InterPro" id="IPR036388">
    <property type="entry name" value="WH-like_DNA-bd_sf"/>
</dbReference>
<evidence type="ECO:0000313" key="3">
    <source>
        <dbReference type="Proteomes" id="UP001139409"/>
    </source>
</evidence>
<organism evidence="2 3">
    <name type="scientific">Fulvivirga sedimenti</name>
    <dbReference type="NCBI Taxonomy" id="2879465"/>
    <lineage>
        <taxon>Bacteria</taxon>
        <taxon>Pseudomonadati</taxon>
        <taxon>Bacteroidota</taxon>
        <taxon>Cytophagia</taxon>
        <taxon>Cytophagales</taxon>
        <taxon>Fulvivirgaceae</taxon>
        <taxon>Fulvivirga</taxon>
    </lineage>
</organism>
<dbReference type="AlphaFoldDB" id="A0A9X1HLG1"/>
<gene>
    <name evidence="2" type="ORF">LDX50_01320</name>
</gene>
<dbReference type="InterPro" id="IPR027395">
    <property type="entry name" value="WH_DNA-bd_dom"/>
</dbReference>
<dbReference type="GO" id="GO:0003700">
    <property type="term" value="F:DNA-binding transcription factor activity"/>
    <property type="evidence" value="ECO:0007669"/>
    <property type="project" value="InterPro"/>
</dbReference>
<dbReference type="InterPro" id="IPR011991">
    <property type="entry name" value="ArsR-like_HTH"/>
</dbReference>
<dbReference type="SMART" id="SM00418">
    <property type="entry name" value="HTH_ARSR"/>
    <property type="match status" value="1"/>
</dbReference>
<protein>
    <submittedName>
        <fullName evidence="2">Transcriptional regulator</fullName>
    </submittedName>
</protein>
<dbReference type="InterPro" id="IPR001845">
    <property type="entry name" value="HTH_ArsR_DNA-bd_dom"/>
</dbReference>
<feature type="domain" description="HTH arsR-type" evidence="1">
    <location>
        <begin position="1"/>
        <end position="92"/>
    </location>
</feature>
<name>A0A9X1HLG1_9BACT</name>
<comment type="caution">
    <text evidence="2">The sequence shown here is derived from an EMBL/GenBank/DDBJ whole genome shotgun (WGS) entry which is preliminary data.</text>
</comment>
<accession>A0A9X1HLG1</accession>
<keyword evidence="3" id="KW-1185">Reference proteome</keyword>
<dbReference type="PROSITE" id="PS50987">
    <property type="entry name" value="HTH_ARSR_2"/>
    <property type="match status" value="1"/>
</dbReference>
<dbReference type="PANTHER" id="PTHR37318:SF1">
    <property type="entry name" value="BSL7504 PROTEIN"/>
    <property type="match status" value="1"/>
</dbReference>